<feature type="region of interest" description="Disordered" evidence="7">
    <location>
        <begin position="707"/>
        <end position="739"/>
    </location>
</feature>
<evidence type="ECO:0000256" key="3">
    <source>
        <dbReference type="ARBA" id="ARBA00022741"/>
    </source>
</evidence>
<keyword evidence="2" id="KW-0808">Transferase</keyword>
<feature type="region of interest" description="Disordered" evidence="7">
    <location>
        <begin position="662"/>
        <end position="694"/>
    </location>
</feature>
<dbReference type="Gene3D" id="1.10.510.10">
    <property type="entry name" value="Transferase(Phosphotransferase) domain 1"/>
    <property type="match status" value="1"/>
</dbReference>
<dbReference type="InterPro" id="IPR011009">
    <property type="entry name" value="Kinase-like_dom_sf"/>
</dbReference>
<evidence type="ECO:0000313" key="9">
    <source>
        <dbReference type="EMBL" id="PNR32270.1"/>
    </source>
</evidence>
<gene>
    <name evidence="9" type="ORF">PHYPA_026396</name>
</gene>
<dbReference type="PANTHER" id="PTHR24058:SF17">
    <property type="entry name" value="HOMEODOMAIN INTERACTING PROTEIN KINASE, ISOFORM D"/>
    <property type="match status" value="1"/>
</dbReference>
<feature type="region of interest" description="Disordered" evidence="7">
    <location>
        <begin position="1"/>
        <end position="40"/>
    </location>
</feature>
<reference evidence="9 11" key="1">
    <citation type="journal article" date="2008" name="Science">
        <title>The Physcomitrella genome reveals evolutionary insights into the conquest of land by plants.</title>
        <authorList>
            <person name="Rensing S."/>
            <person name="Lang D."/>
            <person name="Zimmer A."/>
            <person name="Terry A."/>
            <person name="Salamov A."/>
            <person name="Shapiro H."/>
            <person name="Nishiyama T."/>
            <person name="Perroud P.-F."/>
            <person name="Lindquist E."/>
            <person name="Kamisugi Y."/>
            <person name="Tanahashi T."/>
            <person name="Sakakibara K."/>
            <person name="Fujita T."/>
            <person name="Oishi K."/>
            <person name="Shin-I T."/>
            <person name="Kuroki Y."/>
            <person name="Toyoda A."/>
            <person name="Suzuki Y."/>
            <person name="Hashimoto A."/>
            <person name="Yamaguchi K."/>
            <person name="Sugano A."/>
            <person name="Kohara Y."/>
            <person name="Fujiyama A."/>
            <person name="Anterola A."/>
            <person name="Aoki S."/>
            <person name="Ashton N."/>
            <person name="Barbazuk W.B."/>
            <person name="Barker E."/>
            <person name="Bennetzen J."/>
            <person name="Bezanilla M."/>
            <person name="Blankenship R."/>
            <person name="Cho S.H."/>
            <person name="Dutcher S."/>
            <person name="Estelle M."/>
            <person name="Fawcett J.A."/>
            <person name="Gundlach H."/>
            <person name="Hanada K."/>
            <person name="Heyl A."/>
            <person name="Hicks K.A."/>
            <person name="Hugh J."/>
            <person name="Lohr M."/>
            <person name="Mayer K."/>
            <person name="Melkozernov A."/>
            <person name="Murata T."/>
            <person name="Nelson D."/>
            <person name="Pils B."/>
            <person name="Prigge M."/>
            <person name="Reiss B."/>
            <person name="Renner T."/>
            <person name="Rombauts S."/>
            <person name="Rushton P."/>
            <person name="Sanderfoot A."/>
            <person name="Schween G."/>
            <person name="Shiu S.-H."/>
            <person name="Stueber K."/>
            <person name="Theodoulou F.L."/>
            <person name="Tu H."/>
            <person name="Van de Peer Y."/>
            <person name="Verrier P.J."/>
            <person name="Waters E."/>
            <person name="Wood A."/>
            <person name="Yang L."/>
            <person name="Cove D."/>
            <person name="Cuming A."/>
            <person name="Hasebe M."/>
            <person name="Lucas S."/>
            <person name="Mishler D.B."/>
            <person name="Reski R."/>
            <person name="Grigoriev I."/>
            <person name="Quatrano R.S."/>
            <person name="Boore J.L."/>
        </authorList>
    </citation>
    <scope>NUCLEOTIDE SEQUENCE [LARGE SCALE GENOMIC DNA]</scope>
    <source>
        <strain evidence="10 11">cv. Gransden 2004</strain>
    </source>
</reference>
<accession>A0A2K1ISL4</accession>
<dbReference type="Gene3D" id="3.30.200.20">
    <property type="entry name" value="Phosphorylase Kinase, domain 1"/>
    <property type="match status" value="1"/>
</dbReference>
<dbReference type="SUPFAM" id="SSF56112">
    <property type="entry name" value="Protein kinase-like (PK-like)"/>
    <property type="match status" value="1"/>
</dbReference>
<feature type="region of interest" description="Disordered" evidence="7">
    <location>
        <begin position="842"/>
        <end position="950"/>
    </location>
</feature>
<dbReference type="PROSITE" id="PS00108">
    <property type="entry name" value="PROTEIN_KINASE_ST"/>
    <property type="match status" value="1"/>
</dbReference>
<feature type="binding site" evidence="6">
    <location>
        <position position="193"/>
    </location>
    <ligand>
        <name>ATP</name>
        <dbReference type="ChEBI" id="CHEBI:30616"/>
    </ligand>
</feature>
<dbReference type="GO" id="GO:0004713">
    <property type="term" value="F:protein tyrosine kinase activity"/>
    <property type="evidence" value="ECO:0000318"/>
    <property type="project" value="GO_Central"/>
</dbReference>
<evidence type="ECO:0000256" key="2">
    <source>
        <dbReference type="ARBA" id="ARBA00022679"/>
    </source>
</evidence>
<proteinExistence type="predicted"/>
<organism evidence="9">
    <name type="scientific">Physcomitrium patens</name>
    <name type="common">Spreading-leaved earth moss</name>
    <name type="synonym">Physcomitrella patens</name>
    <dbReference type="NCBI Taxonomy" id="3218"/>
    <lineage>
        <taxon>Eukaryota</taxon>
        <taxon>Viridiplantae</taxon>
        <taxon>Streptophyta</taxon>
        <taxon>Embryophyta</taxon>
        <taxon>Bryophyta</taxon>
        <taxon>Bryophytina</taxon>
        <taxon>Bryopsida</taxon>
        <taxon>Funariidae</taxon>
        <taxon>Funariales</taxon>
        <taxon>Funariaceae</taxon>
        <taxon>Physcomitrium</taxon>
    </lineage>
</organism>
<dbReference type="AlphaFoldDB" id="A0A2K1ISL4"/>
<dbReference type="Gramene" id="Pp3c21_19420V3.2">
    <property type="protein sequence ID" value="Pp3c21_19420V3.2"/>
    <property type="gene ID" value="Pp3c21_19420"/>
</dbReference>
<dbReference type="InterPro" id="IPR008271">
    <property type="entry name" value="Ser/Thr_kinase_AS"/>
</dbReference>
<reference evidence="9 11" key="2">
    <citation type="journal article" date="2018" name="Plant J.">
        <title>The Physcomitrella patens chromosome-scale assembly reveals moss genome structure and evolution.</title>
        <authorList>
            <person name="Lang D."/>
            <person name="Ullrich K.K."/>
            <person name="Murat F."/>
            <person name="Fuchs J."/>
            <person name="Jenkins J."/>
            <person name="Haas F.B."/>
            <person name="Piednoel M."/>
            <person name="Gundlach H."/>
            <person name="Van Bel M."/>
            <person name="Meyberg R."/>
            <person name="Vives C."/>
            <person name="Morata J."/>
            <person name="Symeonidi A."/>
            <person name="Hiss M."/>
            <person name="Muchero W."/>
            <person name="Kamisugi Y."/>
            <person name="Saleh O."/>
            <person name="Blanc G."/>
            <person name="Decker E.L."/>
            <person name="van Gessel N."/>
            <person name="Grimwood J."/>
            <person name="Hayes R.D."/>
            <person name="Graham S.W."/>
            <person name="Gunter L.E."/>
            <person name="McDaniel S.F."/>
            <person name="Hoernstein S.N.W."/>
            <person name="Larsson A."/>
            <person name="Li F.W."/>
            <person name="Perroud P.F."/>
            <person name="Phillips J."/>
            <person name="Ranjan P."/>
            <person name="Rokshar D.S."/>
            <person name="Rothfels C.J."/>
            <person name="Schneider L."/>
            <person name="Shu S."/>
            <person name="Stevenson D.W."/>
            <person name="Thummler F."/>
            <person name="Tillich M."/>
            <person name="Villarreal Aguilar J.C."/>
            <person name="Widiez T."/>
            <person name="Wong G.K."/>
            <person name="Wymore A."/>
            <person name="Zhang Y."/>
            <person name="Zimmer A.D."/>
            <person name="Quatrano R.S."/>
            <person name="Mayer K.F.X."/>
            <person name="Goodstein D."/>
            <person name="Casacuberta J.M."/>
            <person name="Vandepoele K."/>
            <person name="Reski R."/>
            <person name="Cuming A.C."/>
            <person name="Tuskan G.A."/>
            <person name="Maumus F."/>
            <person name="Salse J."/>
            <person name="Schmutz J."/>
            <person name="Rensing S.A."/>
        </authorList>
    </citation>
    <scope>NUCLEOTIDE SEQUENCE [LARGE SCALE GENOMIC DNA]</scope>
    <source>
        <strain evidence="10 11">cv. Gransden 2004</strain>
    </source>
</reference>
<keyword evidence="3 6" id="KW-0547">Nucleotide-binding</keyword>
<dbReference type="Proteomes" id="UP000006727">
    <property type="component" value="Chromosome 21"/>
</dbReference>
<dbReference type="SMART" id="SM00220">
    <property type="entry name" value="S_TKc"/>
    <property type="match status" value="1"/>
</dbReference>
<evidence type="ECO:0000256" key="7">
    <source>
        <dbReference type="SAM" id="MobiDB-lite"/>
    </source>
</evidence>
<dbReference type="GO" id="GO:0005524">
    <property type="term" value="F:ATP binding"/>
    <property type="evidence" value="ECO:0007669"/>
    <property type="project" value="UniProtKB-UniRule"/>
</dbReference>
<feature type="compositionally biased region" description="Low complexity" evidence="7">
    <location>
        <begin position="914"/>
        <end position="933"/>
    </location>
</feature>
<dbReference type="InterPro" id="IPR017441">
    <property type="entry name" value="Protein_kinase_ATP_BS"/>
</dbReference>
<keyword evidence="1" id="KW-0723">Serine/threonine-protein kinase</keyword>
<feature type="compositionally biased region" description="Gly residues" evidence="7">
    <location>
        <begin position="851"/>
        <end position="863"/>
    </location>
</feature>
<dbReference type="PROSITE" id="PS50011">
    <property type="entry name" value="PROTEIN_KINASE_DOM"/>
    <property type="match status" value="1"/>
</dbReference>
<dbReference type="PANTHER" id="PTHR24058">
    <property type="entry name" value="DUAL SPECIFICITY PROTEIN KINASE"/>
    <property type="match status" value="1"/>
</dbReference>
<feature type="region of interest" description="Disordered" evidence="7">
    <location>
        <begin position="763"/>
        <end position="829"/>
    </location>
</feature>
<dbReference type="PaxDb" id="3218-PP1S401_7V6.1"/>
<dbReference type="STRING" id="3218.A0A2K1ISL4"/>
<dbReference type="FunCoup" id="A0A2K1ISL4">
    <property type="interactions" value="2473"/>
</dbReference>
<evidence type="ECO:0000256" key="6">
    <source>
        <dbReference type="PROSITE-ProRule" id="PRU10141"/>
    </source>
</evidence>
<dbReference type="EMBL" id="ABEU02000021">
    <property type="protein sequence ID" value="PNR32270.1"/>
    <property type="molecule type" value="Genomic_DNA"/>
</dbReference>
<feature type="compositionally biased region" description="Low complexity" evidence="7">
    <location>
        <begin position="876"/>
        <end position="889"/>
    </location>
</feature>
<evidence type="ECO:0000313" key="11">
    <source>
        <dbReference type="Proteomes" id="UP000006727"/>
    </source>
</evidence>
<evidence type="ECO:0000313" key="10">
    <source>
        <dbReference type="EnsemblPlants" id="Pp3c21_19420V3.1"/>
    </source>
</evidence>
<feature type="compositionally biased region" description="Low complexity" evidence="7">
    <location>
        <begin position="662"/>
        <end position="680"/>
    </location>
</feature>
<dbReference type="InParanoid" id="A0A2K1ISL4"/>
<evidence type="ECO:0000259" key="8">
    <source>
        <dbReference type="PROSITE" id="PS50011"/>
    </source>
</evidence>
<evidence type="ECO:0000256" key="4">
    <source>
        <dbReference type="ARBA" id="ARBA00022777"/>
    </source>
</evidence>
<feature type="domain" description="Protein kinase" evidence="8">
    <location>
        <begin position="164"/>
        <end position="492"/>
    </location>
</feature>
<reference evidence="10" key="3">
    <citation type="submission" date="2020-12" db="UniProtKB">
        <authorList>
            <consortium name="EnsemblPlants"/>
        </authorList>
    </citation>
    <scope>IDENTIFICATION</scope>
</reference>
<dbReference type="EnsemblPlants" id="Pp3c21_19420V3.1">
    <property type="protein sequence ID" value="Pp3c21_19420V3.1"/>
    <property type="gene ID" value="Pp3c21_19420"/>
</dbReference>
<dbReference type="InterPro" id="IPR000719">
    <property type="entry name" value="Prot_kinase_dom"/>
</dbReference>
<keyword evidence="11" id="KW-1185">Reference proteome</keyword>
<name>A0A2K1ISL4_PHYPA</name>
<dbReference type="EnsemblPlants" id="Pp3c21_19420V3.2">
    <property type="protein sequence ID" value="Pp3c21_19420V3.2"/>
    <property type="gene ID" value="Pp3c21_19420"/>
</dbReference>
<evidence type="ECO:0000256" key="5">
    <source>
        <dbReference type="ARBA" id="ARBA00022840"/>
    </source>
</evidence>
<dbReference type="GO" id="GO:0005737">
    <property type="term" value="C:cytoplasm"/>
    <property type="evidence" value="ECO:0000318"/>
    <property type="project" value="GO_Central"/>
</dbReference>
<dbReference type="GO" id="GO:0004674">
    <property type="term" value="F:protein serine/threonine kinase activity"/>
    <property type="evidence" value="ECO:0000318"/>
    <property type="project" value="GO_Central"/>
</dbReference>
<dbReference type="InterPro" id="IPR050494">
    <property type="entry name" value="Ser_Thr_dual-spec_kinase"/>
</dbReference>
<feature type="compositionally biased region" description="Polar residues" evidence="7">
    <location>
        <begin position="780"/>
        <end position="796"/>
    </location>
</feature>
<keyword evidence="4" id="KW-0418">Kinase</keyword>
<keyword evidence="5 6" id="KW-0067">ATP-binding</keyword>
<evidence type="ECO:0000256" key="1">
    <source>
        <dbReference type="ARBA" id="ARBA00022527"/>
    </source>
</evidence>
<dbReference type="Gramene" id="Pp3c21_19420V3.1">
    <property type="protein sequence ID" value="Pp3c21_19420V3.1"/>
    <property type="gene ID" value="Pp3c21_19420"/>
</dbReference>
<dbReference type="Pfam" id="PF00069">
    <property type="entry name" value="Pkinase"/>
    <property type="match status" value="1"/>
</dbReference>
<sequence>MPMMEGVIRQTVRSPSSDGDCSSDDDDSNSGVSSGRGRRVMYPMPQSHWFPRSISFGAYVAPRVSRQRSGANAPTRVSRHHAGVNAPRLHIQVTRSLAYKLTKDIVATYQNCNPDFAFSPDLNPKRYLTAPSTIVSESGLDNEKHDLVLYFHQVLVNNDGTRRYVVKDLVGSGTFGQVAKCYTEETNEYVAVKVIKNLPAYHTQARFEIGILHMLNNEYDPDDKYHIVRSLDHFQYHGHLCIVFELLTENLYELLKKTEFEGHVACLGLLKSLSLLREARVIHCDLKPENILLIESFRSADLKLIDFGSACKEDQTVYTYIQSRFYRSPEVLLGHRYTTAIDMWSLGCVAAELFLGLPLFPGACDFDMLLFMKEKLESQPPDHILRNAKYTNKFFKLLTAAPHADHNRSAYQLLTVEEYGARHKKKPEIGRRYFHGTLSEMIMGFHMKPMSVAEQNRELRARESFIDFLKGLIECDPRKRWSPQQAAQHPFVTDEPFIGPYVPVPETPRTPVNQSLLIDHRGAAGHWVGAGLSPQVGGLNAGPRYGASPQHHASQLSRASSYGSAGSFGSYVDSMTIDGNLEGYVDESNAHVMGMNTQASTVGSSPESSWQGRSFIPSLHPQHPVLRSLNLGASPSFNLGQSPSGFGHPGLYQMSPGAYGASPGSFPSSPASSFFQSNGSQSLVGSPNRYGPASPARQLLETAVGNANAAQGHFHRRRPWQTQPGSGGHGQPSQQQELAHWSRLHHGSGNANVDAISNMSVEGQGGVRRCGPPVPHARGTRNSSSAGVTQQQQRGSLSHGPGTLGAYLSPGSSVDGGDDDSALSTHWDPDFSGELFLEEDADEAGGKKGRGGFGRVGGDGVFEGGISRRTSQGRASTSSIESFSSSNSSQAGYPRQKPGQFLPSQTSPSRLGPQISNSSQQQRQQGNQQQQAQHGKQYVSPEQTPVHPAHQGTRRLVSGEVTGVASLQQRQQAFLFQQQLQNGYHQQQYGMFHAHPDALFSGLVPESDVRTHGNILMSPKKDNRTAYMGASHGTYFSSATRVNGGQGGSNANAPSSAGIAMAAGIGLGGVGYAMHGAPHQRYYEEPQHQWPISPNQYYANELYLGQDQNPRCQGVDDVVHELGYLSSRVM</sequence>
<dbReference type="PROSITE" id="PS00107">
    <property type="entry name" value="PROTEIN_KINASE_ATP"/>
    <property type="match status" value="1"/>
</dbReference>
<protein>
    <recommendedName>
        <fullName evidence="8">Protein kinase domain-containing protein</fullName>
    </recommendedName>
</protein>